<organism evidence="2 3">
    <name type="scientific">Rubripirellula amarantea</name>
    <dbReference type="NCBI Taxonomy" id="2527999"/>
    <lineage>
        <taxon>Bacteria</taxon>
        <taxon>Pseudomonadati</taxon>
        <taxon>Planctomycetota</taxon>
        <taxon>Planctomycetia</taxon>
        <taxon>Pirellulales</taxon>
        <taxon>Pirellulaceae</taxon>
        <taxon>Rubripirellula</taxon>
    </lineage>
</organism>
<accession>A0A5C5WT12</accession>
<protein>
    <submittedName>
        <fullName evidence="2">Uncharacterized protein</fullName>
    </submittedName>
</protein>
<dbReference type="Proteomes" id="UP000316598">
    <property type="component" value="Unassembled WGS sequence"/>
</dbReference>
<evidence type="ECO:0000313" key="3">
    <source>
        <dbReference type="Proteomes" id="UP000316598"/>
    </source>
</evidence>
<keyword evidence="3" id="KW-1185">Reference proteome</keyword>
<evidence type="ECO:0000313" key="2">
    <source>
        <dbReference type="EMBL" id="TWT53630.1"/>
    </source>
</evidence>
<name>A0A5C5WT12_9BACT</name>
<evidence type="ECO:0000256" key="1">
    <source>
        <dbReference type="SAM" id="MobiDB-lite"/>
    </source>
</evidence>
<gene>
    <name evidence="2" type="ORF">Pla22_12600</name>
</gene>
<comment type="caution">
    <text evidence="2">The sequence shown here is derived from an EMBL/GenBank/DDBJ whole genome shotgun (WGS) entry which is preliminary data.</text>
</comment>
<feature type="compositionally biased region" description="Pro residues" evidence="1">
    <location>
        <begin position="209"/>
        <end position="250"/>
    </location>
</feature>
<feature type="region of interest" description="Disordered" evidence="1">
    <location>
        <begin position="192"/>
        <end position="281"/>
    </location>
</feature>
<sequence length="548" mass="57211">MRKPTLPTPFTCTVLVTCAVLGLFVFPVANSALGQGAGPAAAAAAAAAEAAARQAAMNAGAGYGGPPGGQYGPPGAGGPGYGSPGSSSPSDVYFTPVTSMVNGIDVLSIFTSDVEVDVKPGPILANESTEAFSASYAELGRQLMYAHMATEFDDAIVTLRSVKFSPLLKRPTWNIRCGVSMAVRGGESITDFQPIKEGRSQGSMASFGGPPPGMGGPPPGMGGPPPGMEGPPPGMGGPPPGMGGPPPGYGGPPGSMASNIGAATPTRPSGMEPPPMLSETTDEELQQHLGLVATTFAADFDNRFQSGDFGSLFNSITPPKPVDPRQAHNARTAPKKNLIKGELAEVLGGAPEPLPMWRPGLSYLGIASSDEAIDIAKSNQIDVLFHFDVSVKEGRNNSIQNISRLRLIDVASGKSLVSSKSFDNQEVEQGLATRRISSSEDYIKDQTSTFWKIFDREVKAVPLPKLSPEVAKRRIATILASASMSPLETLAEIRMYQAMELINEEEAENAFFIVGGPEALVLMHGPLEERLGVAHEWALNAVGGAEER</sequence>
<dbReference type="AlphaFoldDB" id="A0A5C5WT12"/>
<proteinExistence type="predicted"/>
<dbReference type="EMBL" id="SJPI01000001">
    <property type="protein sequence ID" value="TWT53630.1"/>
    <property type="molecule type" value="Genomic_DNA"/>
</dbReference>
<reference evidence="2 3" key="1">
    <citation type="submission" date="2019-02" db="EMBL/GenBank/DDBJ databases">
        <title>Deep-cultivation of Planctomycetes and their phenomic and genomic characterization uncovers novel biology.</title>
        <authorList>
            <person name="Wiegand S."/>
            <person name="Jogler M."/>
            <person name="Boedeker C."/>
            <person name="Pinto D."/>
            <person name="Vollmers J."/>
            <person name="Rivas-Marin E."/>
            <person name="Kohn T."/>
            <person name="Peeters S.H."/>
            <person name="Heuer A."/>
            <person name="Rast P."/>
            <person name="Oberbeckmann S."/>
            <person name="Bunk B."/>
            <person name="Jeske O."/>
            <person name="Meyerdierks A."/>
            <person name="Storesund J.E."/>
            <person name="Kallscheuer N."/>
            <person name="Luecker S."/>
            <person name="Lage O.M."/>
            <person name="Pohl T."/>
            <person name="Merkel B.J."/>
            <person name="Hornburger P."/>
            <person name="Mueller R.-W."/>
            <person name="Bruemmer F."/>
            <person name="Labrenz M."/>
            <person name="Spormann A.M."/>
            <person name="Op Den Camp H."/>
            <person name="Overmann J."/>
            <person name="Amann R."/>
            <person name="Jetten M.S.M."/>
            <person name="Mascher T."/>
            <person name="Medema M.H."/>
            <person name="Devos D.P."/>
            <person name="Kaster A.-K."/>
            <person name="Ovreas L."/>
            <person name="Rohde M."/>
            <person name="Galperin M.Y."/>
            <person name="Jogler C."/>
        </authorList>
    </citation>
    <scope>NUCLEOTIDE SEQUENCE [LARGE SCALE GENOMIC DNA]</scope>
    <source>
        <strain evidence="2 3">Pla22</strain>
    </source>
</reference>